<dbReference type="OrthoDB" id="45007at2759"/>
<dbReference type="SUPFAM" id="SSF49363">
    <property type="entry name" value="Purple acid phosphatase, N-terminal domain"/>
    <property type="match status" value="1"/>
</dbReference>
<dbReference type="STRING" id="34506.A0A090LLM7"/>
<evidence type="ECO:0000259" key="4">
    <source>
        <dbReference type="Pfam" id="PF00149"/>
    </source>
</evidence>
<evidence type="ECO:0000256" key="3">
    <source>
        <dbReference type="RuleBase" id="RU361203"/>
    </source>
</evidence>
<gene>
    <name evidence="7 9 10" type="ORF">SRAE_2000311700</name>
</gene>
<proteinExistence type="inferred from homology"/>
<dbReference type="WBParaSite" id="SRAE_2000311700.1">
    <property type="protein sequence ID" value="SRAE_2000311700.1"/>
    <property type="gene ID" value="WBGene00263337"/>
</dbReference>
<evidence type="ECO:0000256" key="2">
    <source>
        <dbReference type="ARBA" id="ARBA00023180"/>
    </source>
</evidence>
<dbReference type="PANTHER" id="PTHR45867:SF3">
    <property type="entry name" value="ACID PHOSPHATASE TYPE 7"/>
    <property type="match status" value="1"/>
</dbReference>
<dbReference type="InterPro" id="IPR015914">
    <property type="entry name" value="PAPs_N"/>
</dbReference>
<dbReference type="Pfam" id="PF14008">
    <property type="entry name" value="Metallophos_C"/>
    <property type="match status" value="1"/>
</dbReference>
<dbReference type="AlphaFoldDB" id="A0A090LLM7"/>
<dbReference type="InterPro" id="IPR008963">
    <property type="entry name" value="Purple_acid_Pase-like_N"/>
</dbReference>
<dbReference type="InterPro" id="IPR025733">
    <property type="entry name" value="PAPs_C"/>
</dbReference>
<dbReference type="Pfam" id="PF16656">
    <property type="entry name" value="Pur_ac_phosph_N"/>
    <property type="match status" value="1"/>
</dbReference>
<dbReference type="OMA" id="DEPLAYN"/>
<organism evidence="7">
    <name type="scientific">Strongyloides ratti</name>
    <name type="common">Parasitic roundworm</name>
    <dbReference type="NCBI Taxonomy" id="34506"/>
    <lineage>
        <taxon>Eukaryota</taxon>
        <taxon>Metazoa</taxon>
        <taxon>Ecdysozoa</taxon>
        <taxon>Nematoda</taxon>
        <taxon>Chromadorea</taxon>
        <taxon>Rhabditida</taxon>
        <taxon>Tylenchina</taxon>
        <taxon>Panagrolaimomorpha</taxon>
        <taxon>Strongyloidoidea</taxon>
        <taxon>Strongyloididae</taxon>
        <taxon>Strongyloides</taxon>
    </lineage>
</organism>
<reference evidence="7 8" key="1">
    <citation type="submission" date="2014-09" db="EMBL/GenBank/DDBJ databases">
        <authorList>
            <person name="Martin A.A."/>
        </authorList>
    </citation>
    <scope>NUCLEOTIDE SEQUENCE</scope>
    <source>
        <strain evidence="8">ED321</strain>
        <strain evidence="7">ED321 Heterogonic</strain>
    </source>
</reference>
<dbReference type="GeneID" id="36380830"/>
<reference evidence="9" key="2">
    <citation type="submission" date="2020-12" db="UniProtKB">
        <authorList>
            <consortium name="WormBaseParasite"/>
        </authorList>
    </citation>
    <scope>IDENTIFICATION</scope>
</reference>
<dbReference type="CTD" id="36380830"/>
<dbReference type="WormBase" id="SRAE_2000311700">
    <property type="protein sequence ID" value="SRP02411"/>
    <property type="gene ID" value="WBGene00263337"/>
</dbReference>
<keyword evidence="1" id="KW-0732">Signal</keyword>
<evidence type="ECO:0000256" key="1">
    <source>
        <dbReference type="ARBA" id="ARBA00022729"/>
    </source>
</evidence>
<dbReference type="InterPro" id="IPR004843">
    <property type="entry name" value="Calcineurin-like_PHP"/>
</dbReference>
<dbReference type="SUPFAM" id="SSF56300">
    <property type="entry name" value="Metallo-dependent phosphatases"/>
    <property type="match status" value="1"/>
</dbReference>
<dbReference type="GO" id="GO:0046872">
    <property type="term" value="F:metal ion binding"/>
    <property type="evidence" value="ECO:0007669"/>
    <property type="project" value="InterPro"/>
</dbReference>
<evidence type="ECO:0000259" key="5">
    <source>
        <dbReference type="Pfam" id="PF14008"/>
    </source>
</evidence>
<dbReference type="CDD" id="cd00839">
    <property type="entry name" value="MPP_PAPs"/>
    <property type="match status" value="1"/>
</dbReference>
<accession>A0A090LLM7</accession>
<sequence>MIVSWVTFYDYSVSHRKPIVKYGTSSSCMSKISFGRSKSLIENNNSSIVRYYHTVYLKNLNYNKKYYYKVGDGRKWSKKFYFKTFPGGSNFDMKLCVFGDMDTGKMATIKKVTKAVKKGECQLIIHLGDIAYQLQKNDGLIGDDFMRKIEPIAAYAPYMVIVGNHEFDCTGFTHYNYRFIMPLDNDNIDKTDHFYSFNLGFVNFVGLSSEVYGFYKMYGIDPIKRQAAWLHRTLKNIQTKRYNRPWIISYFHRPLYCWYKFSKDECNEYESTTLKSGTKYIPGLEKYLYDYSVDLVLNGHEHGYQRMYPVYNRTVYKYDNDIYYNTPAPTYVTSGVAGCVRCTPVVINKTMISPFSAKLSVKIGYTQIHVMNKTHMKLTQISAEDDKIEDKFWIIKNHNLNMQKLKKKNKGKYYPYNGKTIYPYLQTSSFIQKCLNFYNASKLK</sequence>
<dbReference type="Gene3D" id="3.60.21.10">
    <property type="match status" value="1"/>
</dbReference>
<keyword evidence="3" id="KW-0378">Hydrolase</keyword>
<evidence type="ECO:0000259" key="6">
    <source>
        <dbReference type="Pfam" id="PF16656"/>
    </source>
</evidence>
<dbReference type="PANTHER" id="PTHR45867">
    <property type="entry name" value="PURPLE ACID PHOSPHATASE"/>
    <property type="match status" value="1"/>
</dbReference>
<keyword evidence="8" id="KW-1185">Reference proteome</keyword>
<protein>
    <recommendedName>
        <fullName evidence="3">Purple acid phosphatase</fullName>
        <ecNumber evidence="3">3.1.3.2</ecNumber>
    </recommendedName>
</protein>
<dbReference type="Gene3D" id="2.60.40.380">
    <property type="entry name" value="Purple acid phosphatase-like, N-terminal"/>
    <property type="match status" value="1"/>
</dbReference>
<dbReference type="RefSeq" id="XP_024507660.1">
    <property type="nucleotide sequence ID" value="XM_024654272.1"/>
</dbReference>
<evidence type="ECO:0000313" key="9">
    <source>
        <dbReference type="WBParaSite" id="SRAE_2000311700.1"/>
    </source>
</evidence>
<dbReference type="InterPro" id="IPR029052">
    <property type="entry name" value="Metallo-depent_PP-like"/>
</dbReference>
<feature type="domain" description="Purple acid phosphatase N-terminal" evidence="6">
    <location>
        <begin position="1"/>
        <end position="84"/>
    </location>
</feature>
<name>A0A090LLM7_STRRB</name>
<dbReference type="InterPro" id="IPR041792">
    <property type="entry name" value="MPP_PAP"/>
</dbReference>
<evidence type="ECO:0000313" key="7">
    <source>
        <dbReference type="EMBL" id="CEF68460.1"/>
    </source>
</evidence>
<feature type="domain" description="Calcineurin-like phosphoesterase" evidence="4">
    <location>
        <begin position="93"/>
        <end position="304"/>
    </location>
</feature>
<dbReference type="Pfam" id="PF00149">
    <property type="entry name" value="Metallophos"/>
    <property type="match status" value="1"/>
</dbReference>
<dbReference type="Proteomes" id="UP000035682">
    <property type="component" value="Unplaced"/>
</dbReference>
<feature type="domain" description="Purple acid phosphatase C-terminal" evidence="5">
    <location>
        <begin position="328"/>
        <end position="390"/>
    </location>
</feature>
<comment type="catalytic activity">
    <reaction evidence="3">
        <text>a phosphate monoester + H2O = an alcohol + phosphate</text>
        <dbReference type="Rhea" id="RHEA:15017"/>
        <dbReference type="ChEBI" id="CHEBI:15377"/>
        <dbReference type="ChEBI" id="CHEBI:30879"/>
        <dbReference type="ChEBI" id="CHEBI:43474"/>
        <dbReference type="ChEBI" id="CHEBI:67140"/>
        <dbReference type="EC" id="3.1.3.2"/>
    </reaction>
</comment>
<evidence type="ECO:0000313" key="10">
    <source>
        <dbReference type="WormBase" id="SRAE_2000311700"/>
    </source>
</evidence>
<dbReference type="GO" id="GO:0003993">
    <property type="term" value="F:acid phosphatase activity"/>
    <property type="evidence" value="ECO:0007669"/>
    <property type="project" value="UniProtKB-EC"/>
</dbReference>
<comment type="similarity">
    <text evidence="3">Belongs to the metallophosphoesterase superfamily. Purple acid phosphatase family.</text>
</comment>
<keyword evidence="2" id="KW-0325">Glycoprotein</keyword>
<dbReference type="EC" id="3.1.3.2" evidence="3"/>
<evidence type="ECO:0000313" key="8">
    <source>
        <dbReference type="Proteomes" id="UP000035682"/>
    </source>
</evidence>
<dbReference type="EMBL" id="LN609529">
    <property type="protein sequence ID" value="CEF68460.1"/>
    <property type="molecule type" value="Genomic_DNA"/>
</dbReference>